<proteinExistence type="predicted"/>
<accession>A0ABZ2NJG0</accession>
<evidence type="ECO:0000259" key="1">
    <source>
        <dbReference type="Pfam" id="PF03551"/>
    </source>
</evidence>
<dbReference type="PANTHER" id="PTHR33169:SF14">
    <property type="entry name" value="TRANSCRIPTIONAL REGULATOR RV3488"/>
    <property type="match status" value="1"/>
</dbReference>
<feature type="domain" description="Transcription regulator PadR N-terminal" evidence="1">
    <location>
        <begin position="47"/>
        <end position="115"/>
    </location>
</feature>
<dbReference type="InterPro" id="IPR005149">
    <property type="entry name" value="Tscrpt_reg_PadR_N"/>
</dbReference>
<dbReference type="Proteomes" id="UP001377337">
    <property type="component" value="Chromosome"/>
</dbReference>
<reference evidence="2 3" key="1">
    <citation type="submission" date="2024-02" db="EMBL/GenBank/DDBJ databases">
        <title>Seven novel Bacillus-like species.</title>
        <authorList>
            <person name="Liu G."/>
        </authorList>
    </citation>
    <scope>NUCLEOTIDE SEQUENCE [LARGE SCALE GENOMIC DNA]</scope>
    <source>
        <strain evidence="2 3">FJAT-52054</strain>
    </source>
</reference>
<keyword evidence="3" id="KW-1185">Reference proteome</keyword>
<gene>
    <name evidence="2" type="ORF">WCV65_04505</name>
</gene>
<organism evidence="2 3">
    <name type="scientific">Metabacillus sediminis</name>
    <dbReference type="NCBI Taxonomy" id="3117746"/>
    <lineage>
        <taxon>Bacteria</taxon>
        <taxon>Bacillati</taxon>
        <taxon>Bacillota</taxon>
        <taxon>Bacilli</taxon>
        <taxon>Bacillales</taxon>
        <taxon>Bacillaceae</taxon>
        <taxon>Metabacillus</taxon>
    </lineage>
</organism>
<evidence type="ECO:0000313" key="2">
    <source>
        <dbReference type="EMBL" id="WXB97765.1"/>
    </source>
</evidence>
<sequence>MDKRLKSLRQSMENSTFSDLNFTDRMHSEIKKKIKEEISEQDLLLTVMQLLTTQKTGFELSRSLRSRSIDKFHENEGELYTMLHELESKGWLISRWDDENRKHYQLNDKGSKLLNKLEKKSAVPSLKWKEQLEG</sequence>
<dbReference type="InterPro" id="IPR036388">
    <property type="entry name" value="WH-like_DNA-bd_sf"/>
</dbReference>
<dbReference type="NCBIfam" id="NF006931">
    <property type="entry name" value="PRK09416.1"/>
    <property type="match status" value="1"/>
</dbReference>
<dbReference type="InterPro" id="IPR036390">
    <property type="entry name" value="WH_DNA-bd_sf"/>
</dbReference>
<dbReference type="SUPFAM" id="SSF46785">
    <property type="entry name" value="Winged helix' DNA-binding domain"/>
    <property type="match status" value="1"/>
</dbReference>
<dbReference type="EMBL" id="CP147407">
    <property type="protein sequence ID" value="WXB97765.1"/>
    <property type="molecule type" value="Genomic_DNA"/>
</dbReference>
<dbReference type="Pfam" id="PF03551">
    <property type="entry name" value="PadR"/>
    <property type="match status" value="1"/>
</dbReference>
<dbReference type="Gene3D" id="1.10.10.10">
    <property type="entry name" value="Winged helix-like DNA-binding domain superfamily/Winged helix DNA-binding domain"/>
    <property type="match status" value="1"/>
</dbReference>
<evidence type="ECO:0000313" key="3">
    <source>
        <dbReference type="Proteomes" id="UP001377337"/>
    </source>
</evidence>
<protein>
    <submittedName>
        <fullName evidence="2">PadR family transcriptional regulator</fullName>
    </submittedName>
</protein>
<dbReference type="InterPro" id="IPR052509">
    <property type="entry name" value="Metal_resp_DNA-bind_regulator"/>
</dbReference>
<name>A0ABZ2NJG0_9BACI</name>
<dbReference type="RefSeq" id="WP_338780411.1">
    <property type="nucleotide sequence ID" value="NZ_CP147407.1"/>
</dbReference>
<dbReference type="PANTHER" id="PTHR33169">
    <property type="entry name" value="PADR-FAMILY TRANSCRIPTIONAL REGULATOR"/>
    <property type="match status" value="1"/>
</dbReference>